<dbReference type="AlphaFoldDB" id="A0AAD9TQE0"/>
<dbReference type="PANTHER" id="PTHR31635:SF196">
    <property type="entry name" value="REVERSE TRANSCRIPTASE DOMAIN-CONTAINING PROTEIN-RELATED"/>
    <property type="match status" value="1"/>
</dbReference>
<dbReference type="Proteomes" id="UP001280121">
    <property type="component" value="Unassembled WGS sequence"/>
</dbReference>
<evidence type="ECO:0000313" key="3">
    <source>
        <dbReference type="Proteomes" id="UP001280121"/>
    </source>
</evidence>
<feature type="domain" description="Reverse transcriptase" evidence="1">
    <location>
        <begin position="26"/>
        <end position="130"/>
    </location>
</feature>
<name>A0AAD9TQE0_9ROSI</name>
<evidence type="ECO:0000259" key="1">
    <source>
        <dbReference type="Pfam" id="PF00078"/>
    </source>
</evidence>
<accession>A0AAD9TQE0</accession>
<gene>
    <name evidence="2" type="ORF">Ddye_028107</name>
</gene>
<dbReference type="PANTHER" id="PTHR31635">
    <property type="entry name" value="REVERSE TRANSCRIPTASE DOMAIN-CONTAINING PROTEIN-RELATED"/>
    <property type="match status" value="1"/>
</dbReference>
<protein>
    <recommendedName>
        <fullName evidence="1">Reverse transcriptase domain-containing protein</fullName>
    </recommendedName>
</protein>
<proteinExistence type="predicted"/>
<dbReference type="EMBL" id="JANJYI010000008">
    <property type="protein sequence ID" value="KAK2640312.1"/>
    <property type="molecule type" value="Genomic_DNA"/>
</dbReference>
<keyword evidence="3" id="KW-1185">Reference proteome</keyword>
<comment type="caution">
    <text evidence="2">The sequence shown here is derived from an EMBL/GenBank/DDBJ whole genome shotgun (WGS) entry which is preliminary data.</text>
</comment>
<evidence type="ECO:0000313" key="2">
    <source>
        <dbReference type="EMBL" id="KAK2640312.1"/>
    </source>
</evidence>
<dbReference type="InterPro" id="IPR000477">
    <property type="entry name" value="RT_dom"/>
</dbReference>
<dbReference type="Pfam" id="PF00078">
    <property type="entry name" value="RVT_1"/>
    <property type="match status" value="1"/>
</dbReference>
<sequence length="134" mass="15710">MNFIKGFYEDRAIVKDINNTYIALIPKYGTSESLSVYRSIGLVNYMYKILAKVLVNRLKTVMIDIISECQLNFVRNRQIIDSFMVAEEIIQSWKKDKEDGLIIKLDFEKAYDNVDHAILDSMIKDMGFGERWRL</sequence>
<reference evidence="2" key="1">
    <citation type="journal article" date="2023" name="Plant J.">
        <title>Genome sequences and population genomics provide insights into the demographic history, inbreeding, and mutation load of two 'living fossil' tree species of Dipteronia.</title>
        <authorList>
            <person name="Feng Y."/>
            <person name="Comes H.P."/>
            <person name="Chen J."/>
            <person name="Zhu S."/>
            <person name="Lu R."/>
            <person name="Zhang X."/>
            <person name="Li P."/>
            <person name="Qiu J."/>
            <person name="Olsen K.M."/>
            <person name="Qiu Y."/>
        </authorList>
    </citation>
    <scope>NUCLEOTIDE SEQUENCE</scope>
    <source>
        <strain evidence="2">KIB01</strain>
    </source>
</reference>
<organism evidence="2 3">
    <name type="scientific">Dipteronia dyeriana</name>
    <dbReference type="NCBI Taxonomy" id="168575"/>
    <lineage>
        <taxon>Eukaryota</taxon>
        <taxon>Viridiplantae</taxon>
        <taxon>Streptophyta</taxon>
        <taxon>Embryophyta</taxon>
        <taxon>Tracheophyta</taxon>
        <taxon>Spermatophyta</taxon>
        <taxon>Magnoliopsida</taxon>
        <taxon>eudicotyledons</taxon>
        <taxon>Gunneridae</taxon>
        <taxon>Pentapetalae</taxon>
        <taxon>rosids</taxon>
        <taxon>malvids</taxon>
        <taxon>Sapindales</taxon>
        <taxon>Sapindaceae</taxon>
        <taxon>Hippocastanoideae</taxon>
        <taxon>Acereae</taxon>
        <taxon>Dipteronia</taxon>
    </lineage>
</organism>